<feature type="compositionally biased region" description="Basic and acidic residues" evidence="1">
    <location>
        <begin position="72"/>
        <end position="83"/>
    </location>
</feature>
<feature type="compositionally biased region" description="Polar residues" evidence="1">
    <location>
        <begin position="84"/>
        <end position="93"/>
    </location>
</feature>
<proteinExistence type="predicted"/>
<accession>A0AAD9FJD9</accession>
<feature type="compositionally biased region" description="Basic and acidic residues" evidence="1">
    <location>
        <begin position="154"/>
        <end position="164"/>
    </location>
</feature>
<feature type="compositionally biased region" description="Polar residues" evidence="1">
    <location>
        <begin position="216"/>
        <end position="230"/>
    </location>
</feature>
<feature type="compositionally biased region" description="Polar residues" evidence="1">
    <location>
        <begin position="113"/>
        <end position="130"/>
    </location>
</feature>
<sequence length="274" mass="29456">RVPSTELSEQSHSEYFSRVGETLEPSNIPTKTKRTVLQKIAKQADVQRGLHASSAGGEQQVDQGDCPQNQRGEIKTGDSESSPKETSCGQKTLSEADHMVPCPSALNEAEAQIGTTQERGLTQDQQTGNNPPDGINPTGASEISQKTRKSKRSKPSDSGEDPHPQRAKRTCLERPPATTPPAEANAESKAFPVSGRTKTTVEVELLTPGKRAQRPPLSSNNMAQTNQNRLAASLRGLSVKPASSGSSISSRSTLAEEGNENVPRTSRLRRLKRS</sequence>
<feature type="compositionally biased region" description="Polar residues" evidence="1">
    <location>
        <begin position="56"/>
        <end position="71"/>
    </location>
</feature>
<name>A0AAD9FJD9_DISEL</name>
<feature type="compositionally biased region" description="Low complexity" evidence="1">
    <location>
        <begin position="238"/>
        <end position="252"/>
    </location>
</feature>
<protein>
    <submittedName>
        <fullName evidence="2">Protein SLX4IP</fullName>
    </submittedName>
</protein>
<feature type="non-terminal residue" evidence="2">
    <location>
        <position position="1"/>
    </location>
</feature>
<dbReference type="PANTHER" id="PTHR28557">
    <property type="entry name" value="PROTEIN SLX4IP"/>
    <property type="match status" value="1"/>
</dbReference>
<dbReference type="Proteomes" id="UP001228049">
    <property type="component" value="Unassembled WGS sequence"/>
</dbReference>
<feature type="region of interest" description="Disordered" evidence="1">
    <location>
        <begin position="1"/>
        <end position="274"/>
    </location>
</feature>
<organism evidence="2 3">
    <name type="scientific">Dissostichus eleginoides</name>
    <name type="common">Patagonian toothfish</name>
    <name type="synonym">Dissostichus amissus</name>
    <dbReference type="NCBI Taxonomy" id="100907"/>
    <lineage>
        <taxon>Eukaryota</taxon>
        <taxon>Metazoa</taxon>
        <taxon>Chordata</taxon>
        <taxon>Craniata</taxon>
        <taxon>Vertebrata</taxon>
        <taxon>Euteleostomi</taxon>
        <taxon>Actinopterygii</taxon>
        <taxon>Neopterygii</taxon>
        <taxon>Teleostei</taxon>
        <taxon>Neoteleostei</taxon>
        <taxon>Acanthomorphata</taxon>
        <taxon>Eupercaria</taxon>
        <taxon>Perciformes</taxon>
        <taxon>Notothenioidei</taxon>
        <taxon>Nototheniidae</taxon>
        <taxon>Dissostichus</taxon>
    </lineage>
</organism>
<evidence type="ECO:0000313" key="3">
    <source>
        <dbReference type="Proteomes" id="UP001228049"/>
    </source>
</evidence>
<evidence type="ECO:0000256" key="1">
    <source>
        <dbReference type="SAM" id="MobiDB-lite"/>
    </source>
</evidence>
<dbReference type="AlphaFoldDB" id="A0AAD9FJD9"/>
<dbReference type="PANTHER" id="PTHR28557:SF1">
    <property type="entry name" value="PROTEIN SLX4IP"/>
    <property type="match status" value="1"/>
</dbReference>
<feature type="compositionally biased region" description="Polar residues" evidence="1">
    <location>
        <begin position="1"/>
        <end position="14"/>
    </location>
</feature>
<comment type="caution">
    <text evidence="2">The sequence shown here is derived from an EMBL/GenBank/DDBJ whole genome shotgun (WGS) entry which is preliminary data.</text>
</comment>
<reference evidence="2" key="1">
    <citation type="submission" date="2023-04" db="EMBL/GenBank/DDBJ databases">
        <title>Chromosome-level genome of Chaenocephalus aceratus.</title>
        <authorList>
            <person name="Park H."/>
        </authorList>
    </citation>
    <scope>NUCLEOTIDE SEQUENCE</scope>
    <source>
        <strain evidence="2">DE</strain>
        <tissue evidence="2">Muscle</tissue>
    </source>
</reference>
<dbReference type="EMBL" id="JASDAP010000003">
    <property type="protein sequence ID" value="KAK1904957.1"/>
    <property type="molecule type" value="Genomic_DNA"/>
</dbReference>
<dbReference type="InterPro" id="IPR031479">
    <property type="entry name" value="SLX4IP"/>
</dbReference>
<keyword evidence="3" id="KW-1185">Reference proteome</keyword>
<evidence type="ECO:0000313" key="2">
    <source>
        <dbReference type="EMBL" id="KAK1904957.1"/>
    </source>
</evidence>
<gene>
    <name evidence="2" type="ORF">KUDE01_012140</name>
</gene>